<proteinExistence type="predicted"/>
<name>A0ABT9PCQ3_9ACTN</name>
<dbReference type="PROSITE" id="PS51257">
    <property type="entry name" value="PROKAR_LIPOPROTEIN"/>
    <property type="match status" value="1"/>
</dbReference>
<comment type="caution">
    <text evidence="1">The sequence shown here is derived from an EMBL/GenBank/DDBJ whole genome shotgun (WGS) entry which is preliminary data.</text>
</comment>
<protein>
    <submittedName>
        <fullName evidence="1">Uncharacterized protein</fullName>
    </submittedName>
</protein>
<evidence type="ECO:0000313" key="2">
    <source>
        <dbReference type="Proteomes" id="UP001235712"/>
    </source>
</evidence>
<evidence type="ECO:0000313" key="1">
    <source>
        <dbReference type="EMBL" id="MDP9830494.1"/>
    </source>
</evidence>
<keyword evidence="2" id="KW-1185">Reference proteome</keyword>
<accession>A0ABT9PCQ3</accession>
<dbReference type="RefSeq" id="WP_307249562.1">
    <property type="nucleotide sequence ID" value="NZ_JAUSQZ010000001.1"/>
</dbReference>
<dbReference type="EMBL" id="JAUSQZ010000001">
    <property type="protein sequence ID" value="MDP9830494.1"/>
    <property type="molecule type" value="Genomic_DNA"/>
</dbReference>
<reference evidence="1 2" key="1">
    <citation type="submission" date="2023-07" db="EMBL/GenBank/DDBJ databases">
        <title>Sequencing the genomes of 1000 actinobacteria strains.</title>
        <authorList>
            <person name="Klenk H.-P."/>
        </authorList>
    </citation>
    <scope>NUCLEOTIDE SEQUENCE [LARGE SCALE GENOMIC DNA]</scope>
    <source>
        <strain evidence="1 2">DSM 44388</strain>
    </source>
</reference>
<dbReference type="Proteomes" id="UP001235712">
    <property type="component" value="Unassembled WGS sequence"/>
</dbReference>
<organism evidence="1 2">
    <name type="scientific">Kineosporia succinea</name>
    <dbReference type="NCBI Taxonomy" id="84632"/>
    <lineage>
        <taxon>Bacteria</taxon>
        <taxon>Bacillati</taxon>
        <taxon>Actinomycetota</taxon>
        <taxon>Actinomycetes</taxon>
        <taxon>Kineosporiales</taxon>
        <taxon>Kineosporiaceae</taxon>
        <taxon>Kineosporia</taxon>
    </lineage>
</organism>
<sequence>MTTRSTVMTFAGLGLVATLGLTGCSSDGDGDQGAKSPVGAKTDTPKERVVNAITQLGESTSASFALKLDSTEADLKKIQAAQPETGTDDDGITADDVESMRQILGGEVLFSTTAPAGKTLGDLTEPGALELDPMTLLKDPAKMKAALAAQASTSASVKYEGSSLFDYVNVSNMLYVRADAEKIATMSGLGDVNDAKALLGQLPPVMATPAGAVLDGKWVSLDLAETFEALNKTGALDELELPETTATPSIDPSQVQNFVASIGAALENDSTIDEIDGGDRGDGYRVDVPVQKIAKAVQDDLVSIFGEFGGKDFEKDIAKSINEIAPSEHFTVDVFVKDDKLSGVSLDLTQILQKPVSGVTFALAADIDAEADAVKGPSGATAVDITAIMNAIPADTFSGMGSAIG</sequence>
<gene>
    <name evidence="1" type="ORF">J2S57_006243</name>
</gene>